<dbReference type="Gene3D" id="1.25.40.10">
    <property type="entry name" value="Tetratricopeptide repeat domain"/>
    <property type="match status" value="2"/>
</dbReference>
<keyword evidence="3" id="KW-0677">Repeat</keyword>
<evidence type="ECO:0000256" key="6">
    <source>
        <dbReference type="ARBA" id="ARBA00022989"/>
    </source>
</evidence>
<comment type="subcellular location">
    <subcellularLocation>
        <location evidence="1">Mitochondrion outer membrane</location>
        <topology evidence="1">Single-pass membrane protein</topology>
    </subcellularLocation>
</comment>
<dbReference type="GO" id="GO:0045039">
    <property type="term" value="P:protein insertion into mitochondrial inner membrane"/>
    <property type="evidence" value="ECO:0007669"/>
    <property type="project" value="TreeGrafter"/>
</dbReference>
<dbReference type="PROSITE" id="PS50005">
    <property type="entry name" value="TPR"/>
    <property type="match status" value="1"/>
</dbReference>
<dbReference type="InterPro" id="IPR019734">
    <property type="entry name" value="TPR_rpt"/>
</dbReference>
<dbReference type="STRING" id="299467.A0A443S689"/>
<evidence type="ECO:0000256" key="8">
    <source>
        <dbReference type="ARBA" id="ARBA00023136"/>
    </source>
</evidence>
<evidence type="ECO:0000256" key="7">
    <source>
        <dbReference type="ARBA" id="ARBA00023128"/>
    </source>
</evidence>
<keyword evidence="6" id="KW-1133">Transmembrane helix</keyword>
<name>A0A443S689_9ACAR</name>
<feature type="repeat" description="TPR" evidence="10">
    <location>
        <begin position="4"/>
        <end position="37"/>
    </location>
</feature>
<protein>
    <submittedName>
        <fullName evidence="11">Mitochondrial import receptor subunit TOM70-like protein</fullName>
    </submittedName>
</protein>
<keyword evidence="11" id="KW-0675">Receptor</keyword>
<dbReference type="AlphaFoldDB" id="A0A443S689"/>
<dbReference type="VEuPathDB" id="VectorBase:LDEU009027"/>
<keyword evidence="5 10" id="KW-0802">TPR repeat</keyword>
<reference evidence="11 12" key="1">
    <citation type="journal article" date="2018" name="Gigascience">
        <title>Genomes of trombidid mites reveal novel predicted allergens and laterally-transferred genes associated with secondary metabolism.</title>
        <authorList>
            <person name="Dong X."/>
            <person name="Chaisiri K."/>
            <person name="Xia D."/>
            <person name="Armstrong S.D."/>
            <person name="Fang Y."/>
            <person name="Donnelly M.J."/>
            <person name="Kadowaki T."/>
            <person name="McGarry J.W."/>
            <person name="Darby A.C."/>
            <person name="Makepeace B.L."/>
        </authorList>
    </citation>
    <scope>NUCLEOTIDE SEQUENCE [LARGE SCALE GENOMIC DNA]</scope>
    <source>
        <strain evidence="11">UoL-UT</strain>
    </source>
</reference>
<gene>
    <name evidence="11" type="ORF">B4U80_13449</name>
</gene>
<evidence type="ECO:0000256" key="5">
    <source>
        <dbReference type="ARBA" id="ARBA00022803"/>
    </source>
</evidence>
<dbReference type="SMART" id="SM00028">
    <property type="entry name" value="TPR"/>
    <property type="match status" value="4"/>
</dbReference>
<dbReference type="GO" id="GO:0008320">
    <property type="term" value="F:protein transmembrane transporter activity"/>
    <property type="evidence" value="ECO:0007669"/>
    <property type="project" value="TreeGrafter"/>
</dbReference>
<dbReference type="GO" id="GO:0030943">
    <property type="term" value="F:mitochondrion targeting sequence binding"/>
    <property type="evidence" value="ECO:0007669"/>
    <property type="project" value="TreeGrafter"/>
</dbReference>
<dbReference type="GO" id="GO:0005741">
    <property type="term" value="C:mitochondrial outer membrane"/>
    <property type="evidence" value="ECO:0007669"/>
    <property type="project" value="UniProtKB-SubCell"/>
</dbReference>
<dbReference type="OrthoDB" id="66418at2759"/>
<evidence type="ECO:0000313" key="12">
    <source>
        <dbReference type="Proteomes" id="UP000288716"/>
    </source>
</evidence>
<comment type="caution">
    <text evidence="11">The sequence shown here is derived from an EMBL/GenBank/DDBJ whole genome shotgun (WGS) entry which is preliminary data.</text>
</comment>
<keyword evidence="7" id="KW-0496">Mitochondrion</keyword>
<dbReference type="PANTHER" id="PTHR46208:SF1">
    <property type="entry name" value="MITOCHONDRIAL IMPORT RECEPTOR SUBUNIT TOM70"/>
    <property type="match status" value="1"/>
</dbReference>
<keyword evidence="4" id="KW-1000">Mitochondrion outer membrane</keyword>
<keyword evidence="12" id="KW-1185">Reference proteome</keyword>
<dbReference type="InterPro" id="IPR011990">
    <property type="entry name" value="TPR-like_helical_dom_sf"/>
</dbReference>
<evidence type="ECO:0000256" key="9">
    <source>
        <dbReference type="ARBA" id="ARBA00038030"/>
    </source>
</evidence>
<evidence type="ECO:0000256" key="2">
    <source>
        <dbReference type="ARBA" id="ARBA00022692"/>
    </source>
</evidence>
<evidence type="ECO:0000256" key="10">
    <source>
        <dbReference type="PROSITE-ProRule" id="PRU00339"/>
    </source>
</evidence>
<keyword evidence="2" id="KW-0812">Transmembrane</keyword>
<evidence type="ECO:0000256" key="1">
    <source>
        <dbReference type="ARBA" id="ARBA00004572"/>
    </source>
</evidence>
<organism evidence="11 12">
    <name type="scientific">Leptotrombidium deliense</name>
    <dbReference type="NCBI Taxonomy" id="299467"/>
    <lineage>
        <taxon>Eukaryota</taxon>
        <taxon>Metazoa</taxon>
        <taxon>Ecdysozoa</taxon>
        <taxon>Arthropoda</taxon>
        <taxon>Chelicerata</taxon>
        <taxon>Arachnida</taxon>
        <taxon>Acari</taxon>
        <taxon>Acariformes</taxon>
        <taxon>Trombidiformes</taxon>
        <taxon>Prostigmata</taxon>
        <taxon>Anystina</taxon>
        <taxon>Parasitengona</taxon>
        <taxon>Trombiculoidea</taxon>
        <taxon>Trombiculidae</taxon>
        <taxon>Leptotrombidium</taxon>
    </lineage>
</organism>
<dbReference type="PANTHER" id="PTHR46208">
    <property type="entry name" value="MITOCHONDRIAL IMPORT RECEPTOR SUBUNIT TOM70"/>
    <property type="match status" value="1"/>
</dbReference>
<comment type="similarity">
    <text evidence="9">Belongs to the Tom70 family.</text>
</comment>
<proteinExistence type="inferred from homology"/>
<evidence type="ECO:0000256" key="4">
    <source>
        <dbReference type="ARBA" id="ARBA00022787"/>
    </source>
</evidence>
<dbReference type="GO" id="GO:0030150">
    <property type="term" value="P:protein import into mitochondrial matrix"/>
    <property type="evidence" value="ECO:0007669"/>
    <property type="project" value="TreeGrafter"/>
</dbReference>
<keyword evidence="8" id="KW-0472">Membrane</keyword>
<dbReference type="SUPFAM" id="SSF48452">
    <property type="entry name" value="TPR-like"/>
    <property type="match status" value="2"/>
</dbReference>
<evidence type="ECO:0000313" key="11">
    <source>
        <dbReference type="EMBL" id="RWS23013.1"/>
    </source>
</evidence>
<dbReference type="EMBL" id="NCKV01007337">
    <property type="protein sequence ID" value="RWS23013.1"/>
    <property type="molecule type" value="Genomic_DNA"/>
</dbReference>
<accession>A0A443S689</accession>
<dbReference type="Proteomes" id="UP000288716">
    <property type="component" value="Unassembled WGS sequence"/>
</dbReference>
<sequence>MWSSNVWKHCGNDLFMRKNYEIAIKMFKKAVELCPTSEKKEIAILLQNIAACYFELSDFSKVIEECTNAIQLNSTSISALKRRANAFKLTGYLNEALNDLAAVCVLDQQETIAMFEKEFEKFSKLKIEQMFTNPGKLNEALNNFSIKCSLEGSHKCFEQYGQLLDKICDNETEEWINNHEGVLITDEVIRIHFSNFTRNGFLVGDVDSNVLINELSSLDSDLSAVDGCQKKNAIRGTLQYLKTNYSDADTFFNNIVKSDCNKYLKVYAYIMLSITSLRPFFKSNINEAQFSKSFETFDAAIEVDAFNADIYFHRAVVYFIAKEYKMAIGDLNKYVHLTGNKEKVGGKMIYIAFHLLMQSNASIRHIDEFLLEFEKEIYSSVHSSESLIYYISAMFQCIGLTQRYSHIHHVVAHASKLVFDKPDFQTCIAYGYMMSMEYRRGIEILEEVVKNDKYCQSAYEQLILFYVLSGLIDAKVINLIDTALKFCASRKQYFNLIRLKKIVLSFISLEITQKSQSVYFLFFSKFSVHLINDFHFNWFHRFLYNGIVWQD</sequence>
<evidence type="ECO:0000256" key="3">
    <source>
        <dbReference type="ARBA" id="ARBA00022737"/>
    </source>
</evidence>